<evidence type="ECO:0000313" key="8">
    <source>
        <dbReference type="EMBL" id="KAJ3437821.1"/>
    </source>
</evidence>
<dbReference type="InterPro" id="IPR003959">
    <property type="entry name" value="ATPase_AAA_core"/>
</dbReference>
<dbReference type="GO" id="GO:0016887">
    <property type="term" value="F:ATP hydrolysis activity"/>
    <property type="evidence" value="ECO:0007669"/>
    <property type="project" value="InterPro"/>
</dbReference>
<feature type="region of interest" description="Disordered" evidence="6">
    <location>
        <begin position="173"/>
        <end position="197"/>
    </location>
</feature>
<name>A0AAV7Z6V3_9EUKA</name>
<accession>A0AAV7Z6V3</accession>
<evidence type="ECO:0000256" key="2">
    <source>
        <dbReference type="ARBA" id="ARBA00022741"/>
    </source>
</evidence>
<dbReference type="SUPFAM" id="SSF52540">
    <property type="entry name" value="P-loop containing nucleoside triphosphate hydrolases"/>
    <property type="match status" value="1"/>
</dbReference>
<evidence type="ECO:0000256" key="4">
    <source>
        <dbReference type="ARBA" id="ARBA00022840"/>
    </source>
</evidence>
<dbReference type="InterPro" id="IPR041569">
    <property type="entry name" value="AAA_lid_3"/>
</dbReference>
<feature type="domain" description="AAA+ ATPase" evidence="7">
    <location>
        <begin position="838"/>
        <end position="975"/>
    </location>
</feature>
<keyword evidence="3" id="KW-0496">Mitochondrion</keyword>
<dbReference type="AlphaFoldDB" id="A0AAV7Z6V3"/>
<evidence type="ECO:0000256" key="3">
    <source>
        <dbReference type="ARBA" id="ARBA00022787"/>
    </source>
</evidence>
<dbReference type="Pfam" id="PF00004">
    <property type="entry name" value="AAA"/>
    <property type="match status" value="1"/>
</dbReference>
<dbReference type="Proteomes" id="UP001146793">
    <property type="component" value="Unassembled WGS sequence"/>
</dbReference>
<reference evidence="8" key="1">
    <citation type="submission" date="2022-08" db="EMBL/GenBank/DDBJ databases">
        <title>Novel sulphate-reducing endosymbionts in the free-living metamonad Anaeramoeba.</title>
        <authorList>
            <person name="Jerlstrom-Hultqvist J."/>
            <person name="Cepicka I."/>
            <person name="Gallot-Lavallee L."/>
            <person name="Salas-Leiva D."/>
            <person name="Curtis B.A."/>
            <person name="Zahonova K."/>
            <person name="Pipaliya S."/>
            <person name="Dacks J."/>
            <person name="Roger A.J."/>
        </authorList>
    </citation>
    <scope>NUCLEOTIDE SEQUENCE</scope>
    <source>
        <strain evidence="8">Busselton2</strain>
    </source>
</reference>
<dbReference type="SMART" id="SM00382">
    <property type="entry name" value="AAA"/>
    <property type="match status" value="1"/>
</dbReference>
<keyword evidence="4" id="KW-0067">ATP-binding</keyword>
<dbReference type="InterPro" id="IPR008984">
    <property type="entry name" value="SMAD_FHA_dom_sf"/>
</dbReference>
<comment type="subcellular location">
    <subcellularLocation>
        <location evidence="1">Mitochondrion outer membrane</location>
        <topology evidence="1">Single-pass membrane protein</topology>
    </subcellularLocation>
</comment>
<keyword evidence="3" id="KW-1000">Mitochondrion outer membrane</keyword>
<dbReference type="EMBL" id="JANTQA010000033">
    <property type="protein sequence ID" value="KAJ3437821.1"/>
    <property type="molecule type" value="Genomic_DNA"/>
</dbReference>
<feature type="compositionally biased region" description="Acidic residues" evidence="6">
    <location>
        <begin position="717"/>
        <end position="727"/>
    </location>
</feature>
<dbReference type="Gene3D" id="3.40.50.300">
    <property type="entry name" value="P-loop containing nucleotide triphosphate hydrolases"/>
    <property type="match status" value="1"/>
</dbReference>
<keyword evidence="2" id="KW-0547">Nucleotide-binding</keyword>
<evidence type="ECO:0000256" key="6">
    <source>
        <dbReference type="SAM" id="MobiDB-lite"/>
    </source>
</evidence>
<dbReference type="GO" id="GO:0005524">
    <property type="term" value="F:ATP binding"/>
    <property type="evidence" value="ECO:0007669"/>
    <property type="project" value="UniProtKB-KW"/>
</dbReference>
<organism evidence="8 9">
    <name type="scientific">Anaeramoeba flamelloides</name>
    <dbReference type="NCBI Taxonomy" id="1746091"/>
    <lineage>
        <taxon>Eukaryota</taxon>
        <taxon>Metamonada</taxon>
        <taxon>Anaeramoebidae</taxon>
        <taxon>Anaeramoeba</taxon>
    </lineage>
</organism>
<feature type="region of interest" description="Disordered" evidence="6">
    <location>
        <begin position="694"/>
        <end position="727"/>
    </location>
</feature>
<dbReference type="PANTHER" id="PTHR45644:SF56">
    <property type="entry name" value="AAA ATPASE, PUTATIVE (AFU_ORTHOLOGUE AFUA_2G12920)-RELATED"/>
    <property type="match status" value="1"/>
</dbReference>
<evidence type="ECO:0000313" key="9">
    <source>
        <dbReference type="Proteomes" id="UP001146793"/>
    </source>
</evidence>
<comment type="caution">
    <text evidence="8">The sequence shown here is derived from an EMBL/GenBank/DDBJ whole genome shotgun (WGS) entry which is preliminary data.</text>
</comment>
<evidence type="ECO:0000256" key="5">
    <source>
        <dbReference type="ARBA" id="ARBA00023054"/>
    </source>
</evidence>
<dbReference type="Gene3D" id="2.60.200.20">
    <property type="match status" value="1"/>
</dbReference>
<dbReference type="InterPro" id="IPR003593">
    <property type="entry name" value="AAA+_ATPase"/>
</dbReference>
<proteinExistence type="predicted"/>
<dbReference type="Pfam" id="PF17862">
    <property type="entry name" value="AAA_lid_3"/>
    <property type="match status" value="1"/>
</dbReference>
<keyword evidence="3" id="KW-0472">Membrane</keyword>
<sequence>MSQTNQTVWGILFSLPPYTNPIKVYGKQFRIGRDPNSHFVITNKSIPISPNLVCLTHQSHESKLFLEVRGSEGRIFLNSKHIRDQHKIAFKDGDRIIIKSNSQIVLYQFVFFTIEFSQTIIERGKIDLNIKLLELKEIEQLKEKVKRKINKTITLKIEKLLAAKEKQKIIEEEKEKEKEKEKQKEKQKEKEKEKEKKPKIKIEMEIDKEKEEYSEDDNENENEFQNQNKELDNFSYCLKNAVIEQIRNVAFWNLLNLQLKKRISCKVHIGKVLLIGPTGSQIMEEKLLDLLAVENESIHLKINKNDFQIFQESINDKIVMSTEINNQNFKIGDIVEYIGPNTISSDFNENDQNVKTKATPSTHDFGVVVATFENNIHSMDLGVVFFNDFLGGSDLGGICEQGCKSGFMIEKKYLRYVKKNFDRYSLIIDILFDLVNSKLTGRYILSIQNIDQWFANLNRFDKILNKKINYLRNDKLFMVIGLISNDGYYELEKKKLYSRSYSNLQSDQSFSFSNEKNNNFNEIVKKQIIGNTTTTTAMATNSNNNRGGAGSNSGNQGFNNNSSMNSYVEKILSLLKKKFPNIILLQPSNQQKDLIKWKKSLEKDNYKIIKFNNQYLLDSRLKNWNLIKNKQKLKLKLFKNKFFNYREIDQIIGWGYLHKCFRDIQFFNNNNDDDYDDEINNRIRKRIFEKSEIDHENNDNNNKKKNINKNKNIMDNNNDDEEEDNDNNYEKQNHIIEENSENNFKKSLNELSKIDFEYGMKIFKYENEIKEIKSNVLNVETENEYELQFLSEIISPEKINVTFDQIGALDNVKKTLFELVILPLRRPDLFQSVNLLESCKGILLFGPPGTGKTMLAKAVATESGANFINLSMSKISSKWFGEGEKYAQAVFTLAAKLAPSIIFIDEVDSFLNKRQSNDEHEASRKIKNTIMEQWDGLERENIGRVIVLASTNRPFDLDEAVIRRLPRRLFVPMPEKEAREKILNVLLQDEILEENFDTQLLAQETVNYSGSDLKNLCIAAAYEPIRDFLKNEKKMKNIMKSNKIQKNDNIIGKLQIYLNPQKQNIEKKEMEMKMKMKNEMEMEMETETKTKMEMEMEEKFENEEETKKINLRPITLEDFWNVKKTVGLSFSESSGAYQRLMSWNNEYGEGDNTESTKQPYLI</sequence>
<dbReference type="SUPFAM" id="SSF49879">
    <property type="entry name" value="SMAD/FHA domain"/>
    <property type="match status" value="1"/>
</dbReference>
<dbReference type="InterPro" id="IPR000253">
    <property type="entry name" value="FHA_dom"/>
</dbReference>
<dbReference type="InterPro" id="IPR027417">
    <property type="entry name" value="P-loop_NTPase"/>
</dbReference>
<dbReference type="CDD" id="cd00060">
    <property type="entry name" value="FHA"/>
    <property type="match status" value="1"/>
</dbReference>
<dbReference type="InterPro" id="IPR051701">
    <property type="entry name" value="Mito_OM_Translocase_MSP1"/>
</dbReference>
<gene>
    <name evidence="8" type="ORF">M0812_16992</name>
</gene>
<dbReference type="PANTHER" id="PTHR45644">
    <property type="entry name" value="AAA ATPASE, PUTATIVE (AFU_ORTHOLOGUE AFUA_2G12920)-RELATED-RELATED"/>
    <property type="match status" value="1"/>
</dbReference>
<evidence type="ECO:0000259" key="7">
    <source>
        <dbReference type="SMART" id="SM00382"/>
    </source>
</evidence>
<protein>
    <submittedName>
        <fullName evidence="8">Aaa-type atpase family protein-related</fullName>
    </submittedName>
</protein>
<dbReference type="GO" id="GO:0005741">
    <property type="term" value="C:mitochondrial outer membrane"/>
    <property type="evidence" value="ECO:0007669"/>
    <property type="project" value="UniProtKB-SubCell"/>
</dbReference>
<evidence type="ECO:0000256" key="1">
    <source>
        <dbReference type="ARBA" id="ARBA00004572"/>
    </source>
</evidence>
<dbReference type="Pfam" id="PF00498">
    <property type="entry name" value="FHA"/>
    <property type="match status" value="1"/>
</dbReference>
<keyword evidence="5" id="KW-0175">Coiled coil</keyword>
<dbReference type="Gene3D" id="1.10.8.60">
    <property type="match status" value="1"/>
</dbReference>
<dbReference type="FunFam" id="3.40.50.300:FF:001025">
    <property type="entry name" value="ATPase family, AAA domain-containing 2B"/>
    <property type="match status" value="1"/>
</dbReference>